<dbReference type="EMBL" id="VCKX01000039">
    <property type="protein sequence ID" value="TMR34935.1"/>
    <property type="molecule type" value="Genomic_DNA"/>
</dbReference>
<accession>A0A5S4GPP8</accession>
<keyword evidence="2" id="KW-1003">Cell membrane</keyword>
<dbReference type="SUPFAM" id="SSF103190">
    <property type="entry name" value="Sensory domain-like"/>
    <property type="match status" value="1"/>
</dbReference>
<evidence type="ECO:0000256" key="5">
    <source>
        <dbReference type="ARBA" id="ARBA00023136"/>
    </source>
</evidence>
<keyword evidence="3" id="KW-0812">Transmembrane</keyword>
<proteinExistence type="predicted"/>
<keyword evidence="4" id="KW-1133">Transmembrane helix</keyword>
<feature type="non-terminal residue" evidence="7">
    <location>
        <position position="143"/>
    </location>
</feature>
<name>A0A5S4GPP8_9ACTN</name>
<evidence type="ECO:0000313" key="8">
    <source>
        <dbReference type="Proteomes" id="UP000306628"/>
    </source>
</evidence>
<sequence length="143" mass="15063">MRRWSLAGQMLILQLLVVAVTVTGGAVLALVQAHELLTDEAGSTATAVAVSVAVSPDVLAALDDAEPTLRLQPYAERVRKATGVDFITIMKPDGTRYTHPTVTEIGRPFLGHTGRALAGETFTETYTGTLGTSKRAVTPVMSG</sequence>
<evidence type="ECO:0000256" key="3">
    <source>
        <dbReference type="ARBA" id="ARBA00022692"/>
    </source>
</evidence>
<dbReference type="Gene3D" id="3.30.450.20">
    <property type="entry name" value="PAS domain"/>
    <property type="match status" value="1"/>
</dbReference>
<keyword evidence="7" id="KW-0418">Kinase</keyword>
<comment type="subcellular location">
    <subcellularLocation>
        <location evidence="1">Cell membrane</location>
        <topology evidence="1">Multi-pass membrane protein</topology>
    </subcellularLocation>
</comment>
<dbReference type="Proteomes" id="UP000306628">
    <property type="component" value="Unassembled WGS sequence"/>
</dbReference>
<gene>
    <name evidence="7" type="ORF">ETD85_15465</name>
</gene>
<evidence type="ECO:0000256" key="2">
    <source>
        <dbReference type="ARBA" id="ARBA00022475"/>
    </source>
</evidence>
<keyword evidence="8" id="KW-1185">Reference proteome</keyword>
<feature type="domain" description="Single cache" evidence="6">
    <location>
        <begin position="37"/>
        <end position="142"/>
    </location>
</feature>
<comment type="caution">
    <text evidence="7">The sequence shown here is derived from an EMBL/GenBank/DDBJ whole genome shotgun (WGS) entry which is preliminary data.</text>
</comment>
<dbReference type="AlphaFoldDB" id="A0A5S4GPP8"/>
<keyword evidence="5" id="KW-0472">Membrane</keyword>
<evidence type="ECO:0000256" key="1">
    <source>
        <dbReference type="ARBA" id="ARBA00004651"/>
    </source>
</evidence>
<evidence type="ECO:0000313" key="7">
    <source>
        <dbReference type="EMBL" id="TMR34935.1"/>
    </source>
</evidence>
<dbReference type="GO" id="GO:0005886">
    <property type="term" value="C:plasma membrane"/>
    <property type="evidence" value="ECO:0007669"/>
    <property type="project" value="UniProtKB-SubCell"/>
</dbReference>
<dbReference type="InterPro" id="IPR029151">
    <property type="entry name" value="Sensor-like_sf"/>
</dbReference>
<reference evidence="7 8" key="1">
    <citation type="submission" date="2019-05" db="EMBL/GenBank/DDBJ databases">
        <title>Draft genome sequence of Nonomuraea zeae DSM 100528.</title>
        <authorList>
            <person name="Saricaoglu S."/>
            <person name="Isik K."/>
        </authorList>
    </citation>
    <scope>NUCLEOTIDE SEQUENCE [LARGE SCALE GENOMIC DNA]</scope>
    <source>
        <strain evidence="7 8">DSM 100528</strain>
    </source>
</reference>
<evidence type="ECO:0000256" key="4">
    <source>
        <dbReference type="ARBA" id="ARBA00022989"/>
    </source>
</evidence>
<protein>
    <submittedName>
        <fullName evidence="7">Histidine kinase</fullName>
    </submittedName>
</protein>
<keyword evidence="7" id="KW-0808">Transferase</keyword>
<evidence type="ECO:0000259" key="6">
    <source>
        <dbReference type="Pfam" id="PF17203"/>
    </source>
</evidence>
<organism evidence="7 8">
    <name type="scientific">Nonomuraea zeae</name>
    <dbReference type="NCBI Taxonomy" id="1642303"/>
    <lineage>
        <taxon>Bacteria</taxon>
        <taxon>Bacillati</taxon>
        <taxon>Actinomycetota</taxon>
        <taxon>Actinomycetes</taxon>
        <taxon>Streptosporangiales</taxon>
        <taxon>Streptosporangiaceae</taxon>
        <taxon>Nonomuraea</taxon>
    </lineage>
</organism>
<dbReference type="InterPro" id="IPR033463">
    <property type="entry name" value="sCache_3"/>
</dbReference>
<dbReference type="GO" id="GO:0016301">
    <property type="term" value="F:kinase activity"/>
    <property type="evidence" value="ECO:0007669"/>
    <property type="project" value="UniProtKB-KW"/>
</dbReference>
<dbReference type="Pfam" id="PF17203">
    <property type="entry name" value="sCache_3_2"/>
    <property type="match status" value="1"/>
</dbReference>